<evidence type="ECO:0000313" key="2">
    <source>
        <dbReference type="Proteomes" id="UP001207918"/>
    </source>
</evidence>
<accession>A0ABT3PK27</accession>
<organism evidence="1 2">
    <name type="scientific">Fodinibius salsisoli</name>
    <dbReference type="NCBI Taxonomy" id="2820877"/>
    <lineage>
        <taxon>Bacteria</taxon>
        <taxon>Pseudomonadati</taxon>
        <taxon>Balneolota</taxon>
        <taxon>Balneolia</taxon>
        <taxon>Balneolales</taxon>
        <taxon>Balneolaceae</taxon>
        <taxon>Fodinibius</taxon>
    </lineage>
</organism>
<proteinExistence type="predicted"/>
<dbReference type="RefSeq" id="WP_265765002.1">
    <property type="nucleotide sequence ID" value="NZ_JAGGJA010000003.1"/>
</dbReference>
<dbReference type="Proteomes" id="UP001207918">
    <property type="component" value="Unassembled WGS sequence"/>
</dbReference>
<reference evidence="1 2" key="1">
    <citation type="submission" date="2021-03" db="EMBL/GenBank/DDBJ databases">
        <title>Aliifodinibius sp. nov., a new bacterium isolated from saline soil.</title>
        <authorList>
            <person name="Galisteo C."/>
            <person name="De La Haba R."/>
            <person name="Sanchez-Porro C."/>
            <person name="Ventosa A."/>
        </authorList>
    </citation>
    <scope>NUCLEOTIDE SEQUENCE [LARGE SCALE GENOMIC DNA]</scope>
    <source>
        <strain evidence="1 2">1BSP15-2V2</strain>
    </source>
</reference>
<keyword evidence="2" id="KW-1185">Reference proteome</keyword>
<gene>
    <name evidence="1" type="ORF">J6I44_05505</name>
</gene>
<protein>
    <submittedName>
        <fullName evidence="1">Uncharacterized protein</fullName>
    </submittedName>
</protein>
<sequence>MIKAQYHISWHKPSIWVALCFSFVMAGGWSVKAQFIESHITLQTEQFSVSAESIEGDNWFISNFNSDKGTRIGISGKENVPILVEFDRSKRPDSSNMDVMLLNDGSKDIENAVPLDGDRAMFRLNRHSRLINNLSGEPYKLTAWIYLMKRPENDSRSRISITYL</sequence>
<dbReference type="EMBL" id="JAGGJA010000003">
    <property type="protein sequence ID" value="MCW9706297.1"/>
    <property type="molecule type" value="Genomic_DNA"/>
</dbReference>
<evidence type="ECO:0000313" key="1">
    <source>
        <dbReference type="EMBL" id="MCW9706297.1"/>
    </source>
</evidence>
<comment type="caution">
    <text evidence="1">The sequence shown here is derived from an EMBL/GenBank/DDBJ whole genome shotgun (WGS) entry which is preliminary data.</text>
</comment>
<name>A0ABT3PK27_9BACT</name>